<dbReference type="RefSeq" id="WP_301571403.1">
    <property type="nucleotide sequence ID" value="NZ_JAPWIE010000003.1"/>
</dbReference>
<dbReference type="Gene3D" id="3.30.530.20">
    <property type="match status" value="1"/>
</dbReference>
<name>A0ABT4MVI5_GORRU</name>
<proteinExistence type="inferred from homology"/>
<evidence type="ECO:0000259" key="2">
    <source>
        <dbReference type="Pfam" id="PF08327"/>
    </source>
</evidence>
<feature type="domain" description="Activator of Hsp90 ATPase homologue 1/2-like C-terminal" evidence="2">
    <location>
        <begin position="14"/>
        <end position="117"/>
    </location>
</feature>
<evidence type="ECO:0000313" key="4">
    <source>
        <dbReference type="Proteomes" id="UP001067235"/>
    </source>
</evidence>
<keyword evidence="4" id="KW-1185">Reference proteome</keyword>
<organism evidence="3 4">
    <name type="scientific">Gordonia rubripertincta</name>
    <name type="common">Rhodococcus corallinus</name>
    <dbReference type="NCBI Taxonomy" id="36822"/>
    <lineage>
        <taxon>Bacteria</taxon>
        <taxon>Bacillati</taxon>
        <taxon>Actinomycetota</taxon>
        <taxon>Actinomycetes</taxon>
        <taxon>Mycobacteriales</taxon>
        <taxon>Gordoniaceae</taxon>
        <taxon>Gordonia</taxon>
    </lineage>
</organism>
<dbReference type="Pfam" id="PF08327">
    <property type="entry name" value="AHSA1"/>
    <property type="match status" value="1"/>
</dbReference>
<dbReference type="EMBL" id="JAPWIE010000003">
    <property type="protein sequence ID" value="MCZ4550824.1"/>
    <property type="molecule type" value="Genomic_DNA"/>
</dbReference>
<sequence length="151" mass="16873">MADQYLSVSMDVPVTPSAVFSVLTDPTKHVELDGSGMLQLAHAPRRITGEGETFAIAMRDESGRPYEVVNHVVAYEADKVIAWMPARPDRPPVGVRWEWELTATEDGTRVTQTCDWSRVTDPDYLARRSLPRVSADKMRESITQVAARACR</sequence>
<protein>
    <submittedName>
        <fullName evidence="3">SRPBCC domain-containing protein</fullName>
    </submittedName>
</protein>
<dbReference type="SUPFAM" id="SSF55961">
    <property type="entry name" value="Bet v1-like"/>
    <property type="match status" value="1"/>
</dbReference>
<dbReference type="InterPro" id="IPR023393">
    <property type="entry name" value="START-like_dom_sf"/>
</dbReference>
<comment type="caution">
    <text evidence="3">The sequence shown here is derived from an EMBL/GenBank/DDBJ whole genome shotgun (WGS) entry which is preliminary data.</text>
</comment>
<dbReference type="InterPro" id="IPR013538">
    <property type="entry name" value="ASHA1/2-like_C"/>
</dbReference>
<evidence type="ECO:0000256" key="1">
    <source>
        <dbReference type="ARBA" id="ARBA00006817"/>
    </source>
</evidence>
<dbReference type="Proteomes" id="UP001067235">
    <property type="component" value="Unassembled WGS sequence"/>
</dbReference>
<reference evidence="3" key="1">
    <citation type="submission" date="2022-12" db="EMBL/GenBank/DDBJ databases">
        <authorList>
            <person name="Krivoruchko A.V."/>
            <person name="Elkin A."/>
        </authorList>
    </citation>
    <scope>NUCLEOTIDE SEQUENCE</scope>
    <source>
        <strain evidence="3">IEGM 1388</strain>
    </source>
</reference>
<evidence type="ECO:0000313" key="3">
    <source>
        <dbReference type="EMBL" id="MCZ4550824.1"/>
    </source>
</evidence>
<accession>A0ABT4MVI5</accession>
<comment type="similarity">
    <text evidence="1">Belongs to the AHA1 family.</text>
</comment>
<gene>
    <name evidence="3" type="ORF">O4213_12595</name>
</gene>